<sequence>MKSIVFRCGKEEYAISIDQVVSIERIENIAPIPHLPGYLIGFAKVRGELIPVLDFNIILYNQPTPESSGRMIVLNMDIVRFGLAVSEAKEIMDISEEDIQQVGLVNYTHTKYFTAVANLEDRIMTIVNPKVLVNSLEGIREIIDYLHQLVREEKNETATE</sequence>
<protein>
    <submittedName>
        <fullName evidence="2">Chemotaxis protein CheW</fullName>
    </submittedName>
</protein>
<dbReference type="PANTHER" id="PTHR22617:SF23">
    <property type="entry name" value="CHEMOTAXIS PROTEIN CHEW"/>
    <property type="match status" value="1"/>
</dbReference>
<dbReference type="InterPro" id="IPR039315">
    <property type="entry name" value="CheW"/>
</dbReference>
<name>A0A540V635_9BACL</name>
<dbReference type="PROSITE" id="PS50851">
    <property type="entry name" value="CHEW"/>
    <property type="match status" value="1"/>
</dbReference>
<dbReference type="Pfam" id="PF01584">
    <property type="entry name" value="CheW"/>
    <property type="match status" value="1"/>
</dbReference>
<dbReference type="GO" id="GO:0005829">
    <property type="term" value="C:cytosol"/>
    <property type="evidence" value="ECO:0007669"/>
    <property type="project" value="TreeGrafter"/>
</dbReference>
<dbReference type="Gene3D" id="2.30.30.40">
    <property type="entry name" value="SH3 Domains"/>
    <property type="match status" value="1"/>
</dbReference>
<dbReference type="SMART" id="SM00260">
    <property type="entry name" value="CheW"/>
    <property type="match status" value="1"/>
</dbReference>
<organism evidence="2 3">
    <name type="scientific">Ureibacillus terrenus</name>
    <dbReference type="NCBI Taxonomy" id="118246"/>
    <lineage>
        <taxon>Bacteria</taxon>
        <taxon>Bacillati</taxon>
        <taxon>Bacillota</taxon>
        <taxon>Bacilli</taxon>
        <taxon>Bacillales</taxon>
        <taxon>Caryophanaceae</taxon>
        <taxon>Ureibacillus</taxon>
    </lineage>
</organism>
<evidence type="ECO:0000259" key="1">
    <source>
        <dbReference type="PROSITE" id="PS50851"/>
    </source>
</evidence>
<evidence type="ECO:0000313" key="2">
    <source>
        <dbReference type="EMBL" id="TQE92202.1"/>
    </source>
</evidence>
<feature type="domain" description="CheW-like" evidence="1">
    <location>
        <begin position="1"/>
        <end position="138"/>
    </location>
</feature>
<dbReference type="InterPro" id="IPR002545">
    <property type="entry name" value="CheW-lke_dom"/>
</dbReference>
<evidence type="ECO:0000313" key="3">
    <source>
        <dbReference type="Proteomes" id="UP000315753"/>
    </source>
</evidence>
<comment type="caution">
    <text evidence="2">The sequence shown here is derived from an EMBL/GenBank/DDBJ whole genome shotgun (WGS) entry which is preliminary data.</text>
</comment>
<dbReference type="PANTHER" id="PTHR22617">
    <property type="entry name" value="CHEMOTAXIS SENSOR HISTIDINE KINASE-RELATED"/>
    <property type="match status" value="1"/>
</dbReference>
<dbReference type="GO" id="GO:0006935">
    <property type="term" value="P:chemotaxis"/>
    <property type="evidence" value="ECO:0007669"/>
    <property type="project" value="InterPro"/>
</dbReference>
<dbReference type="Proteomes" id="UP000315753">
    <property type="component" value="Unassembled WGS sequence"/>
</dbReference>
<gene>
    <name evidence="2" type="ORF">FKZ59_00405</name>
</gene>
<dbReference type="OrthoDB" id="9787997at2"/>
<dbReference type="RefSeq" id="WP_141600755.1">
    <property type="nucleotide sequence ID" value="NZ_JARMSB010000004.1"/>
</dbReference>
<proteinExistence type="predicted"/>
<reference evidence="2 3" key="1">
    <citation type="submission" date="2019-06" db="EMBL/GenBank/DDBJ databases">
        <title>Genome sequence of Ureibacillus terrenus.</title>
        <authorList>
            <person name="Maclea K.S."/>
            <person name="Simoes M."/>
        </authorList>
    </citation>
    <scope>NUCLEOTIDE SEQUENCE [LARGE SCALE GENOMIC DNA]</scope>
    <source>
        <strain evidence="2 3">ATCC BAA-384</strain>
    </source>
</reference>
<dbReference type="SUPFAM" id="SSF50341">
    <property type="entry name" value="CheW-like"/>
    <property type="match status" value="1"/>
</dbReference>
<accession>A0A540V635</accession>
<dbReference type="EMBL" id="VIGD01000001">
    <property type="protein sequence ID" value="TQE92202.1"/>
    <property type="molecule type" value="Genomic_DNA"/>
</dbReference>
<keyword evidence="3" id="KW-1185">Reference proteome</keyword>
<dbReference type="InterPro" id="IPR036061">
    <property type="entry name" value="CheW-like_dom_sf"/>
</dbReference>
<dbReference type="GO" id="GO:0007165">
    <property type="term" value="P:signal transduction"/>
    <property type="evidence" value="ECO:0007669"/>
    <property type="project" value="InterPro"/>
</dbReference>
<dbReference type="Gene3D" id="2.40.50.180">
    <property type="entry name" value="CheA-289, Domain 4"/>
    <property type="match status" value="1"/>
</dbReference>
<dbReference type="AlphaFoldDB" id="A0A540V635"/>